<dbReference type="Pfam" id="PF01554">
    <property type="entry name" value="MatE"/>
    <property type="match status" value="2"/>
</dbReference>
<keyword evidence="6 10" id="KW-0812">Transmembrane</keyword>
<keyword evidence="9" id="KW-0046">Antibiotic resistance</keyword>
<sequence length="446" mass="49085">MNNKKYDITISNETGLFYRFALPNILSFVLMSSAGIVDGIFIGKYAGEISLAAVNISYPVFSFIWGLAMMIMVGGAVAAGKYLGEKNIDKACQIFTKSIFAVAFITIIISLLIFLFNEKIIMIIGGSEKTLPISSEYIKLILPFVIFNTLGYGLSIFARVDGFPFTASFALVTGALINIVLDALFIAVFNMGVKGAAYATGISFISGFLIMAVHFAKHKGNLKFSFNFNNMYELFKASLNGLSEFLNEISVGITMALFNVVMMKYAKEEGVAAFTAINYILWLGDMVNYAAADSLNPLISTNYGAGKFNRIKKFLKAGIIFTICNGIFIFLLLSFAGPFLTSLFINNSSSNAFTISIEFMSIIKWAFLLSGINMVFSSYFTAMLRPKESAIIAMLRSLIMPCTMLLLLPLYFGKTGIYSAVPLSELVTFLAAITLFIYTKKFLLKR</sequence>
<dbReference type="CDD" id="cd13143">
    <property type="entry name" value="MATE_MepA_like"/>
    <property type="match status" value="1"/>
</dbReference>
<evidence type="ECO:0000256" key="4">
    <source>
        <dbReference type="ARBA" id="ARBA00022448"/>
    </source>
</evidence>
<evidence type="ECO:0000256" key="9">
    <source>
        <dbReference type="ARBA" id="ARBA00023251"/>
    </source>
</evidence>
<dbReference type="PANTHER" id="PTHR43823:SF3">
    <property type="entry name" value="MULTIDRUG EXPORT PROTEIN MEPA"/>
    <property type="match status" value="1"/>
</dbReference>
<evidence type="ECO:0000256" key="7">
    <source>
        <dbReference type="ARBA" id="ARBA00022989"/>
    </source>
</evidence>
<dbReference type="InterPro" id="IPR048279">
    <property type="entry name" value="MdtK-like"/>
</dbReference>
<dbReference type="GO" id="GO:0046677">
    <property type="term" value="P:response to antibiotic"/>
    <property type="evidence" value="ECO:0007669"/>
    <property type="project" value="UniProtKB-KW"/>
</dbReference>
<feature type="transmembrane region" description="Helical" evidence="10">
    <location>
        <begin position="63"/>
        <end position="83"/>
    </location>
</feature>
<organism evidence="11 12">
    <name type="scientific">Candidatus Mucispirillum faecigallinarum</name>
    <dbReference type="NCBI Taxonomy" id="2838699"/>
    <lineage>
        <taxon>Bacteria</taxon>
        <taxon>Pseudomonadati</taxon>
        <taxon>Deferribacterota</taxon>
        <taxon>Deferribacteres</taxon>
        <taxon>Deferribacterales</taxon>
        <taxon>Mucispirillaceae</taxon>
        <taxon>Mucispirillum</taxon>
    </lineage>
</organism>
<evidence type="ECO:0000256" key="10">
    <source>
        <dbReference type="SAM" id="Phobius"/>
    </source>
</evidence>
<dbReference type="GO" id="GO:0005886">
    <property type="term" value="C:plasma membrane"/>
    <property type="evidence" value="ECO:0007669"/>
    <property type="project" value="UniProtKB-SubCell"/>
</dbReference>
<feature type="transmembrane region" description="Helical" evidence="10">
    <location>
        <begin position="137"/>
        <end position="157"/>
    </location>
</feature>
<comment type="subcellular location">
    <subcellularLocation>
        <location evidence="1">Cell membrane</location>
        <topology evidence="1">Multi-pass membrane protein</topology>
    </subcellularLocation>
</comment>
<comment type="caution">
    <text evidence="11">The sequence shown here is derived from an EMBL/GenBank/DDBJ whole genome shotgun (WGS) entry which is preliminary data.</text>
</comment>
<keyword evidence="4" id="KW-0813">Transport</keyword>
<dbReference type="InterPro" id="IPR051327">
    <property type="entry name" value="MATE_MepA_subfamily"/>
</dbReference>
<feature type="transmembrane region" description="Helical" evidence="10">
    <location>
        <begin position="21"/>
        <end position="43"/>
    </location>
</feature>
<dbReference type="PANTHER" id="PTHR43823">
    <property type="entry name" value="SPORULATION PROTEIN YKVU"/>
    <property type="match status" value="1"/>
</dbReference>
<keyword evidence="8 10" id="KW-0472">Membrane</keyword>
<feature type="transmembrane region" description="Helical" evidence="10">
    <location>
        <begin position="169"/>
        <end position="189"/>
    </location>
</feature>
<feature type="transmembrane region" description="Helical" evidence="10">
    <location>
        <begin position="195"/>
        <end position="216"/>
    </location>
</feature>
<dbReference type="GO" id="GO:0015297">
    <property type="term" value="F:antiporter activity"/>
    <property type="evidence" value="ECO:0007669"/>
    <property type="project" value="InterPro"/>
</dbReference>
<gene>
    <name evidence="11" type="ORF">H9804_08270</name>
</gene>
<dbReference type="InterPro" id="IPR002528">
    <property type="entry name" value="MATE_fam"/>
</dbReference>
<evidence type="ECO:0000256" key="5">
    <source>
        <dbReference type="ARBA" id="ARBA00022475"/>
    </source>
</evidence>
<dbReference type="Proteomes" id="UP000824176">
    <property type="component" value="Unassembled WGS sequence"/>
</dbReference>
<evidence type="ECO:0000256" key="1">
    <source>
        <dbReference type="ARBA" id="ARBA00004651"/>
    </source>
</evidence>
<reference evidence="11" key="1">
    <citation type="journal article" date="2021" name="PeerJ">
        <title>Extensive microbial diversity within the chicken gut microbiome revealed by metagenomics and culture.</title>
        <authorList>
            <person name="Gilroy R."/>
            <person name="Ravi A."/>
            <person name="Getino M."/>
            <person name="Pursley I."/>
            <person name="Horton D.L."/>
            <person name="Alikhan N.F."/>
            <person name="Baker D."/>
            <person name="Gharbi K."/>
            <person name="Hall N."/>
            <person name="Watson M."/>
            <person name="Adriaenssens E.M."/>
            <person name="Foster-Nyarko E."/>
            <person name="Jarju S."/>
            <person name="Secka A."/>
            <person name="Antonio M."/>
            <person name="Oren A."/>
            <person name="Chaudhuri R.R."/>
            <person name="La Ragione R."/>
            <person name="Hildebrand F."/>
            <person name="Pallen M.J."/>
        </authorList>
    </citation>
    <scope>NUCLEOTIDE SEQUENCE</scope>
    <source>
        <strain evidence="11">ChiW4-1371</strain>
    </source>
</reference>
<keyword evidence="5" id="KW-1003">Cell membrane</keyword>
<feature type="transmembrane region" description="Helical" evidence="10">
    <location>
        <begin position="317"/>
        <end position="345"/>
    </location>
</feature>
<proteinExistence type="inferred from homology"/>
<dbReference type="InterPro" id="IPR045070">
    <property type="entry name" value="MATE_MepA-like"/>
</dbReference>
<evidence type="ECO:0000256" key="6">
    <source>
        <dbReference type="ARBA" id="ARBA00022692"/>
    </source>
</evidence>
<evidence type="ECO:0000313" key="11">
    <source>
        <dbReference type="EMBL" id="HIZ89928.1"/>
    </source>
</evidence>
<evidence type="ECO:0000256" key="3">
    <source>
        <dbReference type="ARBA" id="ARBA00022106"/>
    </source>
</evidence>
<dbReference type="PIRSF" id="PIRSF006603">
    <property type="entry name" value="DinF"/>
    <property type="match status" value="1"/>
</dbReference>
<protein>
    <recommendedName>
        <fullName evidence="3">Multidrug export protein MepA</fullName>
    </recommendedName>
</protein>
<feature type="transmembrane region" description="Helical" evidence="10">
    <location>
        <begin position="417"/>
        <end position="438"/>
    </location>
</feature>
<evidence type="ECO:0000256" key="2">
    <source>
        <dbReference type="ARBA" id="ARBA00008417"/>
    </source>
</evidence>
<feature type="transmembrane region" description="Helical" evidence="10">
    <location>
        <begin position="365"/>
        <end position="384"/>
    </location>
</feature>
<accession>A0A9D2GTT9</accession>
<dbReference type="EMBL" id="DXAQ01000125">
    <property type="protein sequence ID" value="HIZ89928.1"/>
    <property type="molecule type" value="Genomic_DNA"/>
</dbReference>
<reference evidence="11" key="2">
    <citation type="submission" date="2021-04" db="EMBL/GenBank/DDBJ databases">
        <authorList>
            <person name="Gilroy R."/>
        </authorList>
    </citation>
    <scope>NUCLEOTIDE SEQUENCE</scope>
    <source>
        <strain evidence="11">ChiW4-1371</strain>
    </source>
</reference>
<feature type="transmembrane region" description="Helical" evidence="10">
    <location>
        <begin position="95"/>
        <end position="117"/>
    </location>
</feature>
<evidence type="ECO:0000313" key="12">
    <source>
        <dbReference type="Proteomes" id="UP000824176"/>
    </source>
</evidence>
<comment type="similarity">
    <text evidence="2">Belongs to the multi antimicrobial extrusion (MATE) (TC 2.A.66.1) family. MepA subfamily.</text>
</comment>
<dbReference type="GO" id="GO:0042910">
    <property type="term" value="F:xenobiotic transmembrane transporter activity"/>
    <property type="evidence" value="ECO:0007669"/>
    <property type="project" value="InterPro"/>
</dbReference>
<keyword evidence="7 10" id="KW-1133">Transmembrane helix</keyword>
<dbReference type="AlphaFoldDB" id="A0A9D2GTT9"/>
<evidence type="ECO:0000256" key="8">
    <source>
        <dbReference type="ARBA" id="ARBA00023136"/>
    </source>
</evidence>
<feature type="transmembrane region" description="Helical" evidence="10">
    <location>
        <begin position="391"/>
        <end position="411"/>
    </location>
</feature>
<name>A0A9D2GTT9_9BACT</name>